<dbReference type="PANTHER" id="PTHR11219">
    <property type="entry name" value="TENEURIN AND N-ACETYLGLUCOSAMINE-1-PHOSPHODIESTER ALPHA-N-ACETYLGLUCOSAMINIDASE"/>
    <property type="match status" value="1"/>
</dbReference>
<keyword evidence="6" id="KW-1133">Transmembrane helix</keyword>
<dbReference type="Pfam" id="PF23106">
    <property type="entry name" value="EGF_Teneurin"/>
    <property type="match status" value="2"/>
</dbReference>
<dbReference type="GO" id="GO:0008045">
    <property type="term" value="P:motor neuron axon guidance"/>
    <property type="evidence" value="ECO:0007669"/>
    <property type="project" value="TreeGrafter"/>
</dbReference>
<keyword evidence="3 5" id="KW-1015">Disulfide bond</keyword>
<evidence type="ECO:0000256" key="3">
    <source>
        <dbReference type="ARBA" id="ARBA00023157"/>
    </source>
</evidence>
<feature type="transmembrane region" description="Helical" evidence="6">
    <location>
        <begin position="95"/>
        <end position="119"/>
    </location>
</feature>
<feature type="domain" description="EGF-like" evidence="7">
    <location>
        <begin position="371"/>
        <end position="403"/>
    </location>
</feature>
<feature type="domain" description="EGF-like" evidence="7">
    <location>
        <begin position="302"/>
        <end position="335"/>
    </location>
</feature>
<evidence type="ECO:0000256" key="4">
    <source>
        <dbReference type="ARBA" id="ARBA00023180"/>
    </source>
</evidence>
<proteinExistence type="predicted"/>
<feature type="disulfide bond" evidence="5">
    <location>
        <begin position="325"/>
        <end position="334"/>
    </location>
</feature>
<dbReference type="Proteomes" id="UP000011014">
    <property type="component" value="Unassembled WGS sequence"/>
</dbReference>
<name>E4YI25_OIKDI</name>
<comment type="caution">
    <text evidence="5">Lacks conserved residue(s) required for the propagation of feature annotation.</text>
</comment>
<evidence type="ECO:0000256" key="2">
    <source>
        <dbReference type="ARBA" id="ARBA00022737"/>
    </source>
</evidence>
<dbReference type="SUPFAM" id="SSF69322">
    <property type="entry name" value="Tricorn protease domain 2"/>
    <property type="match status" value="1"/>
</dbReference>
<sequence>MYYDSIPPEARDHSREQMTCQSIQSLNGNNRQPHMWTARSGASYIPSQYANPMSASVGYSYTPNHMRVSSNLTDIKTQTKTSKEKSDKCFKWRGLIAILSAACIILLLLVAVVSFKFLLPAVGNSPGGDTQVTGGAGVRIIDPAVSCSSNSPVWDATEEIYVGSAIESLITPGSNIPIVLYVPEAGHVNFYARTDRPECSLVLMARQTLPPKLSAHDFLESLSGAYATSKADNSIMYESRISRGLAAATWFLLLTNDGSVTCQVTFQTEMTDSSCPNDCSQNGICFESKCSCFAGWTGRDCSIGICAPVCSGNGIVAGFLDSCVCYPGFNGRNCEFKSMDKKPCDETCQNGICDNNKECVCKSGFSGRNCDTKTCVNDCSGNGVCVSNGKCRCFNGYSGADCSFDNAADESAEVCSGNGLLIQNECFCDDGFTGQVCEKEVVKEDVAHNCYPKCENDGRCVLNDSDWKCECKAGTTGVNCGAKIEQNCNDGLDNDNDWLVDCDDPDCCSSPSCAKNSGCKTSSLNFQINGDSTLSKIHALARQLKLSSRFSANEKLAIVTGIVEDENLQGIRGVTVKSRNGEVFTAETGHFIQVQAIGCEIYEFERNGFEAKELMICAFENIEYQAPLRLYPKNSPPDFFRLPPPALVTIQSDFSNSLLPNESLSDDFPVDLATRKVSFSSEILDGTLNLRLREDQDHFTTVFVTFTSSTNQARVLITCDGSEVFSETFFKLEIGKTKQLAAEWNFGNIFGQQSESVGSCQVFIGSRYDLESPFTWSLARLALVKAKEPEMKQKTAIANFVPDFMSFLDRENGIIFHEKNSVIQRFSMQLEKELKATVQIPVDAIFESDDNNEEIIIFSKKNGFFSKSPKSALRRVFTFQNAVGFSKSPLSRENVFFISSVDNIVKIENWRETNVFRESGGKKIGQVVALSNDELVFVRGDNELVKLSNGKVTVISRQDGLEEPCRQGSDFRRLTSIKLQSIKDIQFDYSTKQLFVLDENNIWQVNLRTDDNWTRRIISSSCGQRNEIVSGASSLQIGQNSAILVSNQKQIFELVGDSKFVPILGSCTDEVCETISSSSAAKFGAILAFKRVNDGFFVVDESSGAVQIWSLKPSRATKSPSGYEVGFPDENLIREYLPDGRLVVVKDIYTRKTLKILTYKNNRLEQIANYYKNTIKITYESKSRILLQNSHNRARAQIMLRGQRPVKIEDEDGSTEFDWGKDGNLQKLGPYFLTYINSRIARVSLDNFTIDLSTISSFAGLESYSVSEKCTTKLGTVQVGSYAVLLLDSNGRLTSISADATVSTSSSDFWKNVETFSRDPITSQPSLFGLHESRGFTKIPDRTTEWISTLSNERKNHVTRMRREGATLMSYELDYSKSKPTGKTYDQLKTFTGTLDLDPAGAIERLSLEYSETGQEGNKIEFSYSTSGALVGWKQLRDGVKIGMSFSRDRGNNIVEVNPHSSAPLRVDHRRNQLKVTTAAGSTHELGYKLGNSKWSESEISRKYPSGQEFNRRREGKTSIYTRNGISFLQIKDAGLYRTITNTIDGQDYNTVELYSCSGDIRWRKSAVESVRFEINKDSSSTKVIYDDSQLAIESVKYKNLLSSETISISGSPKVSVTYAYDSWHRVNRVILEIPGFRSISRVIEYDGDQIYAIDKFSFFAFPEKALVQISSASPRMNILRKNHRSTGRLVASQLKIGEEPKFQSQIEYNSLKQVQKEVFETLSTNNETIFNTEYDEDYKPTRSSNGEKILYRGELADQLIFPNGKVVPIARDHLHRLTKFGDIRVSWTGAEQVNLGSDEIEVNYKGQPVKINGARVHFDSENLPRAFGNKEFFVFSNSKLLYHVKSRDITEYFYDPSGHLFAIARKSTLSPQVDYFYVMTTGEASPALVFDENGKIVKEVRYGAFGRIAFDSNPVFKLALGHRGRLCLTATVCQTKEKIWIQTLTGEAFNFAGHVAELEKLGEIDKARSTLPSTTWWPYSAAEARELINSKRDRLVVEFFNSINIPIMPEEAGRLF</sequence>
<dbReference type="InterPro" id="IPR000742">
    <property type="entry name" value="EGF"/>
</dbReference>
<evidence type="ECO:0000256" key="1">
    <source>
        <dbReference type="ARBA" id="ARBA00022536"/>
    </source>
</evidence>
<dbReference type="CDD" id="cd00054">
    <property type="entry name" value="EGF_CA"/>
    <property type="match status" value="1"/>
</dbReference>
<feature type="disulfide bond" evidence="5">
    <location>
        <begin position="450"/>
        <end position="460"/>
    </location>
</feature>
<feature type="disulfide bond" evidence="5">
    <location>
        <begin position="471"/>
        <end position="480"/>
    </location>
</feature>
<feature type="disulfide bond" evidence="5">
    <location>
        <begin position="393"/>
        <end position="402"/>
    </location>
</feature>
<evidence type="ECO:0000259" key="7">
    <source>
        <dbReference type="PROSITE" id="PS50026"/>
    </source>
</evidence>
<dbReference type="Gene3D" id="2.10.25.10">
    <property type="entry name" value="Laminin"/>
    <property type="match status" value="4"/>
</dbReference>
<evidence type="ECO:0000256" key="6">
    <source>
        <dbReference type="SAM" id="Phobius"/>
    </source>
</evidence>
<dbReference type="PANTHER" id="PTHR11219:SF69">
    <property type="entry name" value="TENEURIN-A"/>
    <property type="match status" value="1"/>
</dbReference>
<feature type="disulfide bond" evidence="5">
    <location>
        <begin position="375"/>
        <end position="385"/>
    </location>
</feature>
<evidence type="ECO:0000256" key="5">
    <source>
        <dbReference type="PROSITE-ProRule" id="PRU00076"/>
    </source>
</evidence>
<dbReference type="PROSITE" id="PS01186">
    <property type="entry name" value="EGF_2"/>
    <property type="match status" value="2"/>
</dbReference>
<gene>
    <name evidence="8" type="ORF">GSOID_T00026940001</name>
</gene>
<organism evidence="8">
    <name type="scientific">Oikopleura dioica</name>
    <name type="common">Tunicate</name>
    <dbReference type="NCBI Taxonomy" id="34765"/>
    <lineage>
        <taxon>Eukaryota</taxon>
        <taxon>Metazoa</taxon>
        <taxon>Chordata</taxon>
        <taxon>Tunicata</taxon>
        <taxon>Appendicularia</taxon>
        <taxon>Copelata</taxon>
        <taxon>Oikopleuridae</taxon>
        <taxon>Oikopleura</taxon>
    </lineage>
</organism>
<dbReference type="SMART" id="SM00181">
    <property type="entry name" value="EGF"/>
    <property type="match status" value="6"/>
</dbReference>
<keyword evidence="6" id="KW-0472">Membrane</keyword>
<keyword evidence="1 5" id="KW-0245">EGF-like domain</keyword>
<keyword evidence="2" id="KW-0677">Repeat</keyword>
<dbReference type="InterPro" id="IPR051216">
    <property type="entry name" value="Teneurin"/>
</dbReference>
<dbReference type="Pfam" id="PF25023">
    <property type="entry name" value="TEN_YD-shell"/>
    <property type="match status" value="1"/>
</dbReference>
<keyword evidence="4" id="KW-0325">Glycoprotein</keyword>
<dbReference type="PROSITE" id="PS00022">
    <property type="entry name" value="EGF_1"/>
    <property type="match status" value="3"/>
</dbReference>
<feature type="domain" description="EGF-like" evidence="7">
    <location>
        <begin position="446"/>
        <end position="481"/>
    </location>
</feature>
<dbReference type="PROSITE" id="PS50026">
    <property type="entry name" value="EGF_3"/>
    <property type="match status" value="3"/>
</dbReference>
<evidence type="ECO:0000313" key="8">
    <source>
        <dbReference type="EMBL" id="CBY35136.1"/>
    </source>
</evidence>
<protein>
    <recommendedName>
        <fullName evidence="7">EGF-like domain-containing protein</fullName>
    </recommendedName>
</protein>
<dbReference type="InterPro" id="IPR056823">
    <property type="entry name" value="TEN-like_YD-shell"/>
</dbReference>
<dbReference type="EMBL" id="FN654591">
    <property type="protein sequence ID" value="CBY35136.1"/>
    <property type="molecule type" value="Genomic_DNA"/>
</dbReference>
<keyword evidence="6" id="KW-0812">Transmembrane</keyword>
<reference evidence="8" key="1">
    <citation type="journal article" date="2010" name="Science">
        <title>Plasticity of animal genome architecture unmasked by rapid evolution of a pelagic tunicate.</title>
        <authorList>
            <person name="Denoeud F."/>
            <person name="Henriet S."/>
            <person name="Mungpakdee S."/>
            <person name="Aury J.M."/>
            <person name="Da Silva C."/>
            <person name="Brinkmann H."/>
            <person name="Mikhaleva J."/>
            <person name="Olsen L.C."/>
            <person name="Jubin C."/>
            <person name="Canestro C."/>
            <person name="Bouquet J.M."/>
            <person name="Danks G."/>
            <person name="Poulain J."/>
            <person name="Campsteijn C."/>
            <person name="Adamski M."/>
            <person name="Cross I."/>
            <person name="Yadetie F."/>
            <person name="Muffato M."/>
            <person name="Louis A."/>
            <person name="Butcher S."/>
            <person name="Tsagkogeorga G."/>
            <person name="Konrad A."/>
            <person name="Singh S."/>
            <person name="Jensen M.F."/>
            <person name="Cong E.H."/>
            <person name="Eikeseth-Otteraa H."/>
            <person name="Noel B."/>
            <person name="Anthouard V."/>
            <person name="Porcel B.M."/>
            <person name="Kachouri-Lafond R."/>
            <person name="Nishino A."/>
            <person name="Ugolini M."/>
            <person name="Chourrout P."/>
            <person name="Nishida H."/>
            <person name="Aasland R."/>
            <person name="Huzurbazar S."/>
            <person name="Westhof E."/>
            <person name="Delsuc F."/>
            <person name="Lehrach H."/>
            <person name="Reinhardt R."/>
            <person name="Weissenbach J."/>
            <person name="Roy S.W."/>
            <person name="Artiguenave F."/>
            <person name="Postlethwait J.H."/>
            <person name="Manak J.R."/>
            <person name="Thompson E.M."/>
            <person name="Jaillon O."/>
            <person name="Du Pasquier L."/>
            <person name="Boudinot P."/>
            <person name="Liberles D.A."/>
            <person name="Volff J.N."/>
            <person name="Philippe H."/>
            <person name="Lenhard B."/>
            <person name="Roest Crollius H."/>
            <person name="Wincker P."/>
            <person name="Chourrout D."/>
        </authorList>
    </citation>
    <scope>NUCLEOTIDE SEQUENCE [LARGE SCALE GENOMIC DNA]</scope>
</reference>
<accession>E4YI25</accession>
<dbReference type="FunFam" id="2.10.25.10:FF:000001">
    <property type="entry name" value="Tenascin C"/>
    <property type="match status" value="1"/>
</dbReference>